<evidence type="ECO:0000313" key="2">
    <source>
        <dbReference type="EMBL" id="GEO38292.1"/>
    </source>
</evidence>
<evidence type="ECO:0000256" key="1">
    <source>
        <dbReference type="SAM" id="Phobius"/>
    </source>
</evidence>
<gene>
    <name evidence="2" type="ORF">SAE02_24400</name>
</gene>
<evidence type="ECO:0000313" key="3">
    <source>
        <dbReference type="Proteomes" id="UP000321523"/>
    </source>
</evidence>
<dbReference type="RefSeq" id="WP_044428170.1">
    <property type="nucleotide sequence ID" value="NZ_BJYZ01000009.1"/>
</dbReference>
<accession>A0A512DP90</accession>
<dbReference type="EMBL" id="BJYZ01000009">
    <property type="protein sequence ID" value="GEO38292.1"/>
    <property type="molecule type" value="Genomic_DNA"/>
</dbReference>
<proteinExistence type="predicted"/>
<keyword evidence="1" id="KW-1133">Transmembrane helix</keyword>
<feature type="transmembrane region" description="Helical" evidence="1">
    <location>
        <begin position="12"/>
        <end position="35"/>
    </location>
</feature>
<comment type="caution">
    <text evidence="2">The sequence shown here is derived from an EMBL/GenBank/DDBJ whole genome shotgun (WGS) entry which is preliminary data.</text>
</comment>
<feature type="transmembrane region" description="Helical" evidence="1">
    <location>
        <begin position="183"/>
        <end position="204"/>
    </location>
</feature>
<sequence length="271" mass="27047">MSLDGAPGTTPWLLAAGVPAIGATAFVVWGGIVLAMRNLLGDPTPLFSEAQSGAAFGWLEQVFIGLIAATLSFGWVAGNALEHAYRAEGSYLGGIRAAASGLPADEAGRLERAVSAYAADVVGAEAGGKVSTAASVSLELLVAICRDAVDRGIGSIQTRSSLDTLSKLLPASRQARLSAINRYSLPLPPGLVIVPLGLGLLLGATLRTSTHVSDAVFNGLHASGIAIAAAVALALVLPTMAVAVPATLTDLASPQPGIRPGAVSGAAAGGR</sequence>
<keyword evidence="3" id="KW-1185">Reference proteome</keyword>
<keyword evidence="1" id="KW-0812">Transmembrane</keyword>
<feature type="transmembrane region" description="Helical" evidence="1">
    <location>
        <begin position="224"/>
        <end position="248"/>
    </location>
</feature>
<dbReference type="AlphaFoldDB" id="A0A512DP90"/>
<feature type="transmembrane region" description="Helical" evidence="1">
    <location>
        <begin position="55"/>
        <end position="76"/>
    </location>
</feature>
<keyword evidence="1" id="KW-0472">Membrane</keyword>
<protein>
    <submittedName>
        <fullName evidence="2">Uncharacterized protein</fullName>
    </submittedName>
</protein>
<reference evidence="2 3" key="1">
    <citation type="submission" date="2019-07" db="EMBL/GenBank/DDBJ databases">
        <title>Whole genome shotgun sequence of Skermanella aerolata NBRC 106429.</title>
        <authorList>
            <person name="Hosoyama A."/>
            <person name="Uohara A."/>
            <person name="Ohji S."/>
            <person name="Ichikawa N."/>
        </authorList>
    </citation>
    <scope>NUCLEOTIDE SEQUENCE [LARGE SCALE GENOMIC DNA]</scope>
    <source>
        <strain evidence="2 3">NBRC 106429</strain>
    </source>
</reference>
<organism evidence="2 3">
    <name type="scientific">Skermanella aerolata</name>
    <dbReference type="NCBI Taxonomy" id="393310"/>
    <lineage>
        <taxon>Bacteria</taxon>
        <taxon>Pseudomonadati</taxon>
        <taxon>Pseudomonadota</taxon>
        <taxon>Alphaproteobacteria</taxon>
        <taxon>Rhodospirillales</taxon>
        <taxon>Azospirillaceae</taxon>
        <taxon>Skermanella</taxon>
    </lineage>
</organism>
<dbReference type="Proteomes" id="UP000321523">
    <property type="component" value="Unassembled WGS sequence"/>
</dbReference>
<name>A0A512DP90_9PROT</name>